<sequence length="78" mass="8174">MTGSSSSLFAAEVIECVAEDREPTTQELYAVAERIGRDSGMGPVFAWGISATDNAAERYLLRAAHAALRGAEATPSTA</sequence>
<keyword evidence="2" id="KW-1185">Reference proteome</keyword>
<dbReference type="Proteomes" id="UP000229081">
    <property type="component" value="Chromosome"/>
</dbReference>
<organism evidence="1 2">
    <name type="scientific">Sphingomonas psychrotolerans</name>
    <dbReference type="NCBI Taxonomy" id="1327635"/>
    <lineage>
        <taxon>Bacteria</taxon>
        <taxon>Pseudomonadati</taxon>
        <taxon>Pseudomonadota</taxon>
        <taxon>Alphaproteobacteria</taxon>
        <taxon>Sphingomonadales</taxon>
        <taxon>Sphingomonadaceae</taxon>
        <taxon>Sphingomonas</taxon>
    </lineage>
</organism>
<accession>A0A2K8MKT2</accession>
<evidence type="ECO:0000313" key="1">
    <source>
        <dbReference type="EMBL" id="ATY34480.1"/>
    </source>
</evidence>
<protein>
    <submittedName>
        <fullName evidence="1">Uncharacterized protein</fullName>
    </submittedName>
</protein>
<name>A0A2K8MKT2_9SPHN</name>
<dbReference type="OrthoDB" id="7574055at2"/>
<dbReference type="AlphaFoldDB" id="A0A2K8MKT2"/>
<dbReference type="KEGG" id="sphc:CVN68_06990"/>
<dbReference type="EMBL" id="CP024923">
    <property type="protein sequence ID" value="ATY34480.1"/>
    <property type="molecule type" value="Genomic_DNA"/>
</dbReference>
<reference evidence="1 2" key="1">
    <citation type="submission" date="2017-11" db="EMBL/GenBank/DDBJ databases">
        <title>Complete genome sequence of Sphingomonas sp. Strain Cra20, a psychrotolerant potential plant growth promoting rhizobacteria.</title>
        <authorList>
            <person name="Luo Y."/>
        </authorList>
    </citation>
    <scope>NUCLEOTIDE SEQUENCE [LARGE SCALE GENOMIC DNA]</scope>
    <source>
        <strain evidence="1 2">Cra20</strain>
    </source>
</reference>
<proteinExistence type="predicted"/>
<evidence type="ECO:0000313" key="2">
    <source>
        <dbReference type="Proteomes" id="UP000229081"/>
    </source>
</evidence>
<gene>
    <name evidence="1" type="ORF">CVN68_06990</name>
</gene>